<keyword evidence="3" id="KW-0808">Transferase</keyword>
<dbReference type="GO" id="GO:0016746">
    <property type="term" value="F:acyltransferase activity"/>
    <property type="evidence" value="ECO:0007669"/>
    <property type="project" value="UniProtKB-KW"/>
</dbReference>
<feature type="domain" description="Acyltransferase 3" evidence="2">
    <location>
        <begin position="2"/>
        <end position="279"/>
    </location>
</feature>
<dbReference type="EMBL" id="JAJNOC010000012">
    <property type="protein sequence ID" value="MCD2519396.1"/>
    <property type="molecule type" value="Genomic_DNA"/>
</dbReference>
<keyword evidence="4" id="KW-1185">Reference proteome</keyword>
<dbReference type="Pfam" id="PF01757">
    <property type="entry name" value="Acyl_transf_3"/>
    <property type="match status" value="1"/>
</dbReference>
<keyword evidence="1" id="KW-0812">Transmembrane</keyword>
<feature type="transmembrane region" description="Helical" evidence="1">
    <location>
        <begin position="172"/>
        <end position="190"/>
    </location>
</feature>
<dbReference type="Proteomes" id="UP001179361">
    <property type="component" value="Unassembled WGS sequence"/>
</dbReference>
<feature type="transmembrane region" description="Helical" evidence="1">
    <location>
        <begin position="140"/>
        <end position="160"/>
    </location>
</feature>
<feature type="transmembrane region" description="Helical" evidence="1">
    <location>
        <begin position="221"/>
        <end position="242"/>
    </location>
</feature>
<evidence type="ECO:0000313" key="4">
    <source>
        <dbReference type="Proteomes" id="UP001179361"/>
    </source>
</evidence>
<protein>
    <submittedName>
        <fullName evidence="3">Acyltransferase</fullName>
    </submittedName>
</protein>
<dbReference type="PANTHER" id="PTHR23028">
    <property type="entry name" value="ACETYLTRANSFERASE"/>
    <property type="match status" value="1"/>
</dbReference>
<evidence type="ECO:0000256" key="1">
    <source>
        <dbReference type="SAM" id="Phobius"/>
    </source>
</evidence>
<sequence length="323" mass="34985">MAIVLLLVGHFAPIPGLAIGAAGVNFFYVLSGLLMARLLFVDQVPLPVFYRRRIARIMPGLAVFIALVLLAYAASGRPIDWSEVATALTFTKNYFLASAEETMMPFGHIWSLSVEEHSYILLTLLVAWTRMRASSGIVPVLGAAFLCCCIAAVYTCLYTGRALNLRLAQTEVAAFGIFFSAGLYLLLRRVGLPRVHVLVYPALAGAGLALHWWSVPAGIRVLGGVALFGVLINLLAAAPPALLRMLAHPVLRKLGLWSFSIYIWQQPFYFLAHRGELSHVAGLALGIGAGIASYYLVESPARTYLNLHWGRKAAPAPAVRTAA</sequence>
<dbReference type="PANTHER" id="PTHR23028:SF53">
    <property type="entry name" value="ACYL_TRANSF_3 DOMAIN-CONTAINING PROTEIN"/>
    <property type="match status" value="1"/>
</dbReference>
<accession>A0ABS8QCB3</accession>
<keyword evidence="1" id="KW-1133">Transmembrane helix</keyword>
<feature type="transmembrane region" description="Helical" evidence="1">
    <location>
        <begin position="277"/>
        <end position="297"/>
    </location>
</feature>
<comment type="caution">
    <text evidence="3">The sequence shown here is derived from an EMBL/GenBank/DDBJ whole genome shotgun (WGS) entry which is preliminary data.</text>
</comment>
<feature type="transmembrane region" description="Helical" evidence="1">
    <location>
        <begin position="30"/>
        <end position="50"/>
    </location>
</feature>
<reference evidence="3" key="1">
    <citation type="submission" date="2021-11" db="EMBL/GenBank/DDBJ databases">
        <title>The complete genome of Massilia sp sp. G4R7.</title>
        <authorList>
            <person name="Liu L."/>
            <person name="Yue J."/>
            <person name="Yuan J."/>
            <person name="Yang F."/>
            <person name="Li L."/>
        </authorList>
    </citation>
    <scope>NUCLEOTIDE SEQUENCE</scope>
    <source>
        <strain evidence="3">G4R7</strain>
    </source>
</reference>
<keyword evidence="3" id="KW-0012">Acyltransferase</keyword>
<keyword evidence="1" id="KW-0472">Membrane</keyword>
<evidence type="ECO:0000313" key="3">
    <source>
        <dbReference type="EMBL" id="MCD2519396.1"/>
    </source>
</evidence>
<feature type="transmembrane region" description="Helical" evidence="1">
    <location>
        <begin position="197"/>
        <end position="215"/>
    </location>
</feature>
<name>A0ABS8QCB3_9BURK</name>
<proteinExistence type="predicted"/>
<dbReference type="InterPro" id="IPR002656">
    <property type="entry name" value="Acyl_transf_3_dom"/>
</dbReference>
<feature type="transmembrane region" description="Helical" evidence="1">
    <location>
        <begin position="57"/>
        <end position="74"/>
    </location>
</feature>
<dbReference type="InterPro" id="IPR050879">
    <property type="entry name" value="Acyltransferase_3"/>
</dbReference>
<organism evidence="3 4">
    <name type="scientific">Massilia phyllostachyos</name>
    <dbReference type="NCBI Taxonomy" id="2898585"/>
    <lineage>
        <taxon>Bacteria</taxon>
        <taxon>Pseudomonadati</taxon>
        <taxon>Pseudomonadota</taxon>
        <taxon>Betaproteobacteria</taxon>
        <taxon>Burkholderiales</taxon>
        <taxon>Oxalobacteraceae</taxon>
        <taxon>Telluria group</taxon>
        <taxon>Massilia</taxon>
    </lineage>
</organism>
<gene>
    <name evidence="3" type="ORF">LQ564_24130</name>
</gene>
<evidence type="ECO:0000259" key="2">
    <source>
        <dbReference type="Pfam" id="PF01757"/>
    </source>
</evidence>